<name>K0KQE0_WICCF</name>
<comment type="similarity">
    <text evidence="2">Belongs to the TAF12 family.</text>
</comment>
<evidence type="ECO:0000256" key="7">
    <source>
        <dbReference type="ARBA" id="ARBA00093657"/>
    </source>
</evidence>
<dbReference type="AlphaFoldDB" id="K0KQE0"/>
<evidence type="ECO:0000259" key="9">
    <source>
        <dbReference type="Pfam" id="PF03847"/>
    </source>
</evidence>
<keyword evidence="11" id="KW-1185">Reference proteome</keyword>
<protein>
    <recommendedName>
        <fullName evidence="6">TBP-associated factor 12</fullName>
    </recommendedName>
    <alternativeName>
        <fullName evidence="7">Transcription initiation factor TFIID subunit 12</fullName>
    </alternativeName>
</protein>
<organism evidence="10 11">
    <name type="scientific">Wickerhamomyces ciferrii (strain ATCC 14091 / BCRC 22168 / CBS 111 / JCM 3599 / NBRC 0793 / NRRL Y-1031 F-60-10)</name>
    <name type="common">Yeast</name>
    <name type="synonym">Pichia ciferrii</name>
    <dbReference type="NCBI Taxonomy" id="1206466"/>
    <lineage>
        <taxon>Eukaryota</taxon>
        <taxon>Fungi</taxon>
        <taxon>Dikarya</taxon>
        <taxon>Ascomycota</taxon>
        <taxon>Saccharomycotina</taxon>
        <taxon>Saccharomycetes</taxon>
        <taxon>Phaffomycetales</taxon>
        <taxon>Wickerhamomycetaceae</taxon>
        <taxon>Wickerhamomyces</taxon>
    </lineage>
</organism>
<evidence type="ECO:0000256" key="8">
    <source>
        <dbReference type="SAM" id="MobiDB-lite"/>
    </source>
</evidence>
<evidence type="ECO:0000313" key="10">
    <source>
        <dbReference type="EMBL" id="CCH44367.1"/>
    </source>
</evidence>
<evidence type="ECO:0000256" key="1">
    <source>
        <dbReference type="ARBA" id="ARBA00004123"/>
    </source>
</evidence>
<comment type="caution">
    <text evidence="10">The sequence shown here is derived from an EMBL/GenBank/DDBJ whole genome shotgun (WGS) entry which is preliminary data.</text>
</comment>
<feature type="compositionally biased region" description="Low complexity" evidence="8">
    <location>
        <begin position="1"/>
        <end position="15"/>
    </location>
</feature>
<dbReference type="EMBL" id="CAIF01000123">
    <property type="protein sequence ID" value="CCH44367.1"/>
    <property type="molecule type" value="Genomic_DNA"/>
</dbReference>
<dbReference type="PANTHER" id="PTHR12264:SF21">
    <property type="entry name" value="TRANSCRIPTION INITIATION FACTOR TFIID SUBUNIT 12"/>
    <property type="match status" value="1"/>
</dbReference>
<dbReference type="Proteomes" id="UP000009328">
    <property type="component" value="Unassembled WGS sequence"/>
</dbReference>
<feature type="compositionally biased region" description="Polar residues" evidence="8">
    <location>
        <begin position="67"/>
        <end position="81"/>
    </location>
</feature>
<evidence type="ECO:0000256" key="4">
    <source>
        <dbReference type="ARBA" id="ARBA00023163"/>
    </source>
</evidence>
<dbReference type="PANTHER" id="PTHR12264">
    <property type="entry name" value="TRANSCRIPTION INITIATION FACTOR TFIID SUBUNIT 12"/>
    <property type="match status" value="1"/>
</dbReference>
<dbReference type="CDD" id="cd07981">
    <property type="entry name" value="HFD_TAF12"/>
    <property type="match status" value="1"/>
</dbReference>
<sequence length="681" mass="74634">MNQQPNQQQQQGQPQARPPVTFQPGQIQQLVKQCNIEFTEAKKLGLDTPAGQERLKKAQRIKHILVQYQSQQQRLSNSQGGTPQTQTTPTPRTQPQTQSQPQPLTEATINLYPQSSSQTSIQSPQLNQVQQQQLNQRSSSQQSPVPQQQAIPQQTAALNNNGQTASPSPMAQATSGNNPQPGGGGSGNGNTPNPQVPPKNPYQQLQQVKIVLGEFQKNLKAVDDKKKSGNLTPEQMQNLLQQEQVLKTRFNTYKTAAINLSQQIQKQQLALKQQQQQQQQQNFQNQSRSQSAVDNSANQIQSPSIGQNAIQNQQQAQQGNNTNLQNNSPMIQQNQAQNLQNNGNNNNFQFNQQQSPQLNQQQNNTQAQAIQNQQRVLSQSQTPQTQQQQIPKPYTQQQQQQQPQIQAQATIGQTSLPQQGQPQIPVQNNPNVPLGLNQQQAQQARSNLQSRTGTPQPQVGANIGTGVGGVAAQGRSASPNTPVTNVNAAARPNSANGNIVNPAQAANVFKTAVPSMPIPNQINVKPPTAVAFNQNRPSLTGGQGISAPALTTPAIMKLPPYEMQSDRVLSKRKLSELVKTVGADEGDGETTIDGDVEELLLDLADEFVTNVTGFACRLAKHRKSENLDVKDVQLHLEKNWNIRIPGYSSDEIRSVRKWVPSNAHNQRIQGIGISKSVEQNK</sequence>
<keyword evidence="4" id="KW-0804">Transcription</keyword>
<proteinExistence type="inferred from homology"/>
<dbReference type="HOGENOM" id="CLU_021602_1_0_1"/>
<feature type="region of interest" description="Disordered" evidence="8">
    <location>
        <begin position="1"/>
        <end position="25"/>
    </location>
</feature>
<dbReference type="InterPro" id="IPR037794">
    <property type="entry name" value="TAF12"/>
</dbReference>
<feature type="compositionally biased region" description="Low complexity" evidence="8">
    <location>
        <begin position="82"/>
        <end position="102"/>
    </location>
</feature>
<dbReference type="InterPro" id="IPR009072">
    <property type="entry name" value="Histone-fold"/>
</dbReference>
<dbReference type="GO" id="GO:0017025">
    <property type="term" value="F:TBP-class protein binding"/>
    <property type="evidence" value="ECO:0007669"/>
    <property type="project" value="TreeGrafter"/>
</dbReference>
<evidence type="ECO:0000256" key="3">
    <source>
        <dbReference type="ARBA" id="ARBA00023015"/>
    </source>
</evidence>
<feature type="compositionally biased region" description="Low complexity" evidence="8">
    <location>
        <begin position="279"/>
        <end position="290"/>
    </location>
</feature>
<dbReference type="GO" id="GO:0003677">
    <property type="term" value="F:DNA binding"/>
    <property type="evidence" value="ECO:0007669"/>
    <property type="project" value="TreeGrafter"/>
</dbReference>
<feature type="region of interest" description="Disordered" evidence="8">
    <location>
        <begin position="279"/>
        <end position="458"/>
    </location>
</feature>
<feature type="region of interest" description="Disordered" evidence="8">
    <location>
        <begin position="114"/>
        <end position="201"/>
    </location>
</feature>
<evidence type="ECO:0000313" key="11">
    <source>
        <dbReference type="Proteomes" id="UP000009328"/>
    </source>
</evidence>
<feature type="compositionally biased region" description="Polar residues" evidence="8">
    <location>
        <begin position="291"/>
        <end position="304"/>
    </location>
</feature>
<dbReference type="InParanoid" id="K0KQE0"/>
<dbReference type="SUPFAM" id="SSF47113">
    <property type="entry name" value="Histone-fold"/>
    <property type="match status" value="1"/>
</dbReference>
<feature type="compositionally biased region" description="Low complexity" evidence="8">
    <location>
        <begin position="305"/>
        <end position="451"/>
    </location>
</feature>
<comment type="subcellular location">
    <subcellularLocation>
        <location evidence="1">Nucleus</location>
    </subcellularLocation>
</comment>
<feature type="compositionally biased region" description="Polar residues" evidence="8">
    <location>
        <begin position="155"/>
        <end position="173"/>
    </location>
</feature>
<dbReference type="Pfam" id="PF03847">
    <property type="entry name" value="TFIID_20kDa"/>
    <property type="match status" value="1"/>
</dbReference>
<dbReference type="GO" id="GO:0005669">
    <property type="term" value="C:transcription factor TFIID complex"/>
    <property type="evidence" value="ECO:0007669"/>
    <property type="project" value="InterPro"/>
</dbReference>
<evidence type="ECO:0000256" key="5">
    <source>
        <dbReference type="ARBA" id="ARBA00023242"/>
    </source>
</evidence>
<gene>
    <name evidence="10" type="ORF">BN7_3930</name>
</gene>
<dbReference type="GO" id="GO:0046982">
    <property type="term" value="F:protein heterodimerization activity"/>
    <property type="evidence" value="ECO:0007669"/>
    <property type="project" value="InterPro"/>
</dbReference>
<accession>K0KQE0</accession>
<feature type="domain" description="Transcription initiation factor TFIID subunit 12" evidence="9">
    <location>
        <begin position="570"/>
        <end position="642"/>
    </location>
</feature>
<dbReference type="eggNOG" id="KOG1142">
    <property type="taxonomic scope" value="Eukaryota"/>
</dbReference>
<reference evidence="10 11" key="1">
    <citation type="journal article" date="2012" name="Eukaryot. Cell">
        <title>Draft genome sequence of Wickerhamomyces ciferrii NRRL Y-1031 F-60-10.</title>
        <authorList>
            <person name="Schneider J."/>
            <person name="Andrea H."/>
            <person name="Blom J."/>
            <person name="Jaenicke S."/>
            <person name="Ruckert C."/>
            <person name="Schorsch C."/>
            <person name="Szczepanowski R."/>
            <person name="Farwick M."/>
            <person name="Goesmann A."/>
            <person name="Puhler A."/>
            <person name="Schaffer S."/>
            <person name="Tauch A."/>
            <person name="Kohler T."/>
            <person name="Brinkrolf K."/>
        </authorList>
    </citation>
    <scope>NUCLEOTIDE SEQUENCE [LARGE SCALE GENOMIC DNA]</scope>
    <source>
        <strain evidence="11">ATCC 14091 / BCRC 22168 / CBS 111 / JCM 3599 / NBRC 0793 / NRRL Y-1031 F-60-10</strain>
    </source>
</reference>
<dbReference type="GO" id="GO:0051123">
    <property type="term" value="P:RNA polymerase II preinitiation complex assembly"/>
    <property type="evidence" value="ECO:0007669"/>
    <property type="project" value="TreeGrafter"/>
</dbReference>
<keyword evidence="5" id="KW-0539">Nucleus</keyword>
<evidence type="ECO:0000256" key="2">
    <source>
        <dbReference type="ARBA" id="ARBA00007530"/>
    </source>
</evidence>
<dbReference type="InterPro" id="IPR003228">
    <property type="entry name" value="TFIID_TAF12_dom"/>
</dbReference>
<dbReference type="STRING" id="1206466.K0KQE0"/>
<evidence type="ECO:0000256" key="6">
    <source>
        <dbReference type="ARBA" id="ARBA00075089"/>
    </source>
</evidence>
<dbReference type="Gene3D" id="1.10.20.10">
    <property type="entry name" value="Histone, subunit A"/>
    <property type="match status" value="1"/>
</dbReference>
<dbReference type="FunFam" id="1.10.20.10:FF:000011">
    <property type="entry name" value="Transcription initiation factor TFIID subunit 12"/>
    <property type="match status" value="1"/>
</dbReference>
<keyword evidence="3" id="KW-0805">Transcription regulation</keyword>
<feature type="region of interest" description="Disordered" evidence="8">
    <location>
        <begin position="67"/>
        <end position="102"/>
    </location>
</feature>
<dbReference type="GO" id="GO:0000124">
    <property type="term" value="C:SAGA complex"/>
    <property type="evidence" value="ECO:0007669"/>
    <property type="project" value="InterPro"/>
</dbReference>
<feature type="compositionally biased region" description="Low complexity" evidence="8">
    <location>
        <begin position="114"/>
        <end position="154"/>
    </location>
</feature>